<dbReference type="Gene3D" id="3.40.140.10">
    <property type="entry name" value="Cytidine Deaminase, domain 2"/>
    <property type="match status" value="1"/>
</dbReference>
<dbReference type="CDD" id="cd01283">
    <property type="entry name" value="cytidine_deaminase"/>
    <property type="match status" value="1"/>
</dbReference>
<dbReference type="PANTHER" id="PTHR11644">
    <property type="entry name" value="CYTIDINE DEAMINASE"/>
    <property type="match status" value="1"/>
</dbReference>
<evidence type="ECO:0000256" key="3">
    <source>
        <dbReference type="ARBA" id="ARBA00022801"/>
    </source>
</evidence>
<evidence type="ECO:0000256" key="1">
    <source>
        <dbReference type="ARBA" id="ARBA00006576"/>
    </source>
</evidence>
<evidence type="ECO:0000256" key="2">
    <source>
        <dbReference type="ARBA" id="ARBA00022723"/>
    </source>
</evidence>
<reference evidence="6 7" key="1">
    <citation type="submission" date="2024-02" db="EMBL/GenBank/DDBJ databases">
        <title>Bacteria isolated from the canopy kelp, Nereocystis luetkeana.</title>
        <authorList>
            <person name="Pfister C.A."/>
            <person name="Younker I.T."/>
            <person name="Light S.H."/>
        </authorList>
    </citation>
    <scope>NUCLEOTIDE SEQUENCE [LARGE SCALE GENOMIC DNA]</scope>
    <source>
        <strain evidence="6 7">TI.1.05</strain>
    </source>
</reference>
<dbReference type="PROSITE" id="PS51747">
    <property type="entry name" value="CYT_DCMP_DEAMINASES_2"/>
    <property type="match status" value="1"/>
</dbReference>
<keyword evidence="2" id="KW-0479">Metal-binding</keyword>
<keyword evidence="3 6" id="KW-0378">Hydrolase</keyword>
<dbReference type="InterPro" id="IPR016192">
    <property type="entry name" value="APOBEC/CMP_deaminase_Zn-bd"/>
</dbReference>
<evidence type="ECO:0000259" key="5">
    <source>
        <dbReference type="PROSITE" id="PS51747"/>
    </source>
</evidence>
<keyword evidence="7" id="KW-1185">Reference proteome</keyword>
<dbReference type="Proteomes" id="UP001369082">
    <property type="component" value="Unassembled WGS sequence"/>
</dbReference>
<dbReference type="SUPFAM" id="SSF53927">
    <property type="entry name" value="Cytidine deaminase-like"/>
    <property type="match status" value="1"/>
</dbReference>
<proteinExistence type="inferred from homology"/>
<dbReference type="PANTHER" id="PTHR11644:SF2">
    <property type="entry name" value="CYTIDINE DEAMINASE"/>
    <property type="match status" value="1"/>
</dbReference>
<dbReference type="NCBIfam" id="NF004064">
    <property type="entry name" value="PRK05578.1"/>
    <property type="match status" value="1"/>
</dbReference>
<feature type="domain" description="CMP/dCMP-type deaminase" evidence="5">
    <location>
        <begin position="41"/>
        <end position="174"/>
    </location>
</feature>
<name>A0ABU9GQU8_9GAMM</name>
<dbReference type="EMBL" id="JBAKAZ010000027">
    <property type="protein sequence ID" value="MEL0629661.1"/>
    <property type="molecule type" value="Genomic_DNA"/>
</dbReference>
<dbReference type="EC" id="3.5.4.5" evidence="6"/>
<keyword evidence="4" id="KW-0862">Zinc</keyword>
<evidence type="ECO:0000313" key="6">
    <source>
        <dbReference type="EMBL" id="MEL0629661.1"/>
    </source>
</evidence>
<gene>
    <name evidence="6" type="ORF">V6256_08570</name>
</gene>
<comment type="similarity">
    <text evidence="1">Belongs to the cytidine and deoxycytidylate deaminase family.</text>
</comment>
<accession>A0ABU9GQU8</accession>
<dbReference type="Pfam" id="PF00383">
    <property type="entry name" value="dCMP_cyt_deam_1"/>
    <property type="match status" value="1"/>
</dbReference>
<comment type="caution">
    <text evidence="6">The sequence shown here is derived from an EMBL/GenBank/DDBJ whole genome shotgun (WGS) entry which is preliminary data.</text>
</comment>
<organism evidence="6 7">
    <name type="scientific">Psychromonas aquatilis</name>
    <dbReference type="NCBI Taxonomy" id="2005072"/>
    <lineage>
        <taxon>Bacteria</taxon>
        <taxon>Pseudomonadati</taxon>
        <taxon>Pseudomonadota</taxon>
        <taxon>Gammaproteobacteria</taxon>
        <taxon>Alteromonadales</taxon>
        <taxon>Psychromonadaceae</taxon>
        <taxon>Psychromonas</taxon>
    </lineage>
</organism>
<dbReference type="PROSITE" id="PS00903">
    <property type="entry name" value="CYT_DCMP_DEAMINASES_1"/>
    <property type="match status" value="1"/>
</dbReference>
<dbReference type="GO" id="GO:0004126">
    <property type="term" value="F:cytidine deaminase activity"/>
    <property type="evidence" value="ECO:0007669"/>
    <property type="project" value="UniProtKB-EC"/>
</dbReference>
<evidence type="ECO:0000313" key="7">
    <source>
        <dbReference type="Proteomes" id="UP001369082"/>
    </source>
</evidence>
<protein>
    <submittedName>
        <fullName evidence="6">Cytidine deaminase</fullName>
        <ecNumber evidence="6">3.5.4.5</ecNumber>
    </submittedName>
</protein>
<dbReference type="InterPro" id="IPR002125">
    <property type="entry name" value="CMP_dCMP_dom"/>
</dbReference>
<sequence length="176" mass="19482">MRLLLSLLLLSSYYKRLSFYNSKLILQATYINRLLLKENIKMKKNYFSELEKLLDNSSAPYSGFSVASIVVCKDGREFKGVNVESAAYPTTICAERNAIFTAVAEGIAKGDIESVHIAARNAEGLLVTAHPCGSCRQVIAEQSMNDCVVYSYQSAQDYTENAIATLLPFAFLGEEL</sequence>
<evidence type="ECO:0000256" key="4">
    <source>
        <dbReference type="ARBA" id="ARBA00022833"/>
    </source>
</evidence>
<dbReference type="InterPro" id="IPR016193">
    <property type="entry name" value="Cytidine_deaminase-like"/>
</dbReference>
<dbReference type="InterPro" id="IPR050202">
    <property type="entry name" value="Cyt/Deoxycyt_deaminase"/>
</dbReference>